<gene>
    <name evidence="4" type="ORF">C8P66_14020</name>
</gene>
<keyword evidence="5" id="KW-1185">Reference proteome</keyword>
<dbReference type="PANTHER" id="PTHR30137">
    <property type="entry name" value="LUCIFERASE-LIKE MONOOXYGENASE"/>
    <property type="match status" value="1"/>
</dbReference>
<comment type="caution">
    <text evidence="4">The sequence shown here is derived from an EMBL/GenBank/DDBJ whole genome shotgun (WGS) entry which is preliminary data.</text>
</comment>
<reference evidence="4 5" key="1">
    <citation type="submission" date="2018-06" db="EMBL/GenBank/DDBJ databases">
        <title>Genomic Encyclopedia of Archaeal and Bacterial Type Strains, Phase II (KMG-II): from individual species to whole genera.</title>
        <authorList>
            <person name="Goeker M."/>
        </authorList>
    </citation>
    <scope>NUCLEOTIDE SEQUENCE [LARGE SCALE GENOMIC DNA]</scope>
    <source>
        <strain evidence="4 5">DSM 24525</strain>
    </source>
</reference>
<dbReference type="InterPro" id="IPR011251">
    <property type="entry name" value="Luciferase-like_dom"/>
</dbReference>
<evidence type="ECO:0000259" key="3">
    <source>
        <dbReference type="Pfam" id="PF00296"/>
    </source>
</evidence>
<dbReference type="SUPFAM" id="SSF51679">
    <property type="entry name" value="Bacterial luciferase-like"/>
    <property type="match status" value="1"/>
</dbReference>
<dbReference type="Pfam" id="PF00296">
    <property type="entry name" value="Bac_luciferase"/>
    <property type="match status" value="1"/>
</dbReference>
<evidence type="ECO:0000313" key="4">
    <source>
        <dbReference type="EMBL" id="PZW37842.1"/>
    </source>
</evidence>
<dbReference type="InterPro" id="IPR036661">
    <property type="entry name" value="Luciferase-like_sf"/>
</dbReference>
<dbReference type="InterPro" id="IPR050766">
    <property type="entry name" value="Bact_Lucif_Oxidored"/>
</dbReference>
<dbReference type="GO" id="GO:0005829">
    <property type="term" value="C:cytosol"/>
    <property type="evidence" value="ECO:0007669"/>
    <property type="project" value="TreeGrafter"/>
</dbReference>
<dbReference type="EMBL" id="QKYU01000040">
    <property type="protein sequence ID" value="PZW37842.1"/>
    <property type="molecule type" value="Genomic_DNA"/>
</dbReference>
<organism evidence="4 5">
    <name type="scientific">Humitalea rosea</name>
    <dbReference type="NCBI Taxonomy" id="990373"/>
    <lineage>
        <taxon>Bacteria</taxon>
        <taxon>Pseudomonadati</taxon>
        <taxon>Pseudomonadota</taxon>
        <taxon>Alphaproteobacteria</taxon>
        <taxon>Acetobacterales</taxon>
        <taxon>Roseomonadaceae</taxon>
        <taxon>Humitalea</taxon>
    </lineage>
</organism>
<evidence type="ECO:0000256" key="1">
    <source>
        <dbReference type="ARBA" id="ARBA00023002"/>
    </source>
</evidence>
<feature type="domain" description="Luciferase-like" evidence="3">
    <location>
        <begin position="5"/>
        <end position="175"/>
    </location>
</feature>
<dbReference type="Proteomes" id="UP000249688">
    <property type="component" value="Unassembled WGS sequence"/>
</dbReference>
<dbReference type="PANTHER" id="PTHR30137:SF8">
    <property type="entry name" value="BLR5498 PROTEIN"/>
    <property type="match status" value="1"/>
</dbReference>
<accession>A0A2W7HUP7</accession>
<dbReference type="GO" id="GO:0004497">
    <property type="term" value="F:monooxygenase activity"/>
    <property type="evidence" value="ECO:0007669"/>
    <property type="project" value="UniProtKB-KW"/>
</dbReference>
<name>A0A2W7HUP7_9PROT</name>
<dbReference type="GO" id="GO:0016705">
    <property type="term" value="F:oxidoreductase activity, acting on paired donors, with incorporation or reduction of molecular oxygen"/>
    <property type="evidence" value="ECO:0007669"/>
    <property type="project" value="InterPro"/>
</dbReference>
<evidence type="ECO:0000313" key="5">
    <source>
        <dbReference type="Proteomes" id="UP000249688"/>
    </source>
</evidence>
<sequence length="194" mass="21426">MLMAPPYNHPARAAERIATLDLVANGRVEWGTGESATAMEMGGFGVKPEEKTALWAEATEQAANMLAMTPYPGFRGASFEMPCRNILPKPVQRPHPPMWMACSRRESIHRAARNGMGALTFAFVAPEQAAKWVEEYYDIIRSEDCVPRGHTVNPNIALVSGMSVHEDEQEAIRRGLDGFRFFGYAAKACEEQPG</sequence>
<dbReference type="AlphaFoldDB" id="A0A2W7HUP7"/>
<dbReference type="Gene3D" id="3.20.20.30">
    <property type="entry name" value="Luciferase-like domain"/>
    <property type="match status" value="1"/>
</dbReference>
<proteinExistence type="predicted"/>
<keyword evidence="1" id="KW-0560">Oxidoreductase</keyword>
<protein>
    <submittedName>
        <fullName evidence="4">Luciferase-like monooxygenase</fullName>
    </submittedName>
</protein>
<dbReference type="CDD" id="cd00347">
    <property type="entry name" value="Flavin_utilizing_monoxygenases"/>
    <property type="match status" value="1"/>
</dbReference>
<keyword evidence="2 4" id="KW-0503">Monooxygenase</keyword>
<evidence type="ECO:0000256" key="2">
    <source>
        <dbReference type="ARBA" id="ARBA00023033"/>
    </source>
</evidence>